<dbReference type="GO" id="GO:0004674">
    <property type="term" value="F:protein serine/threonine kinase activity"/>
    <property type="evidence" value="ECO:0007669"/>
    <property type="project" value="UniProtKB-KW"/>
</dbReference>
<evidence type="ECO:0000256" key="14">
    <source>
        <dbReference type="ARBA" id="ARBA00033194"/>
    </source>
</evidence>
<sequence length="270" mass="30455">MEDSESSADSGQQVSRPSPYYDPSNVTQIISNGHILVGICNDNTVLKYPSDPNNHEQKLKILKESVILGHLPSHPHIVEYLGYKDFAIKLRYYPTGPLSNYLSSNPNVGISQRIEWCAQLTSAVSFIHFNSVIHSDICLDNVLLNDRLEVVLTDFQGILLQNGDILVNGNTSERAKSYMPRSAQYNVLMGFKTDIFALGSAMYHILNGFEVFPELRDPHETIEIVNRFMRGNFPRPNYVGYPIVEKCWRAEYTSAAEVAMDLIGLQNIVR</sequence>
<evidence type="ECO:0000256" key="17">
    <source>
        <dbReference type="SAM" id="MobiDB-lite"/>
    </source>
</evidence>
<evidence type="ECO:0000256" key="16">
    <source>
        <dbReference type="ARBA" id="ARBA00048679"/>
    </source>
</evidence>
<dbReference type="PROSITE" id="PS50011">
    <property type="entry name" value="PROTEIN_KINASE_DOM"/>
    <property type="match status" value="1"/>
</dbReference>
<dbReference type="GO" id="GO:0000781">
    <property type="term" value="C:chromosome, telomeric region"/>
    <property type="evidence" value="ECO:0007669"/>
    <property type="project" value="UniProtKB-SubCell"/>
</dbReference>
<evidence type="ECO:0000256" key="15">
    <source>
        <dbReference type="ARBA" id="ARBA00047899"/>
    </source>
</evidence>
<evidence type="ECO:0000256" key="13">
    <source>
        <dbReference type="ARBA" id="ARBA00030980"/>
    </source>
</evidence>
<protein>
    <recommendedName>
        <fullName evidence="6">EKC/KEOPS complex subunit BUD32</fullName>
        <ecNumber evidence="4">2.7.11.1</ecNumber>
    </recommendedName>
    <alternativeName>
        <fullName evidence="13 14">Atypical Serine/threonine protein kinase BUD32</fullName>
    </alternativeName>
    <alternativeName>
        <fullName evidence="5">EKC/KEOPS complex subunit bud32</fullName>
    </alternativeName>
</protein>
<evidence type="ECO:0000256" key="7">
    <source>
        <dbReference type="ARBA" id="ARBA00022527"/>
    </source>
</evidence>
<dbReference type="EMBL" id="JAPZBQ010000003">
    <property type="protein sequence ID" value="KAJ5338956.1"/>
    <property type="molecule type" value="Genomic_DNA"/>
</dbReference>
<dbReference type="CDD" id="cd00180">
    <property type="entry name" value="PKc"/>
    <property type="match status" value="1"/>
</dbReference>
<evidence type="ECO:0000256" key="6">
    <source>
        <dbReference type="ARBA" id="ARBA00019973"/>
    </source>
</evidence>
<dbReference type="EC" id="2.7.11.1" evidence="4"/>
<evidence type="ECO:0000256" key="9">
    <source>
        <dbReference type="ARBA" id="ARBA00022741"/>
    </source>
</evidence>
<dbReference type="PROSITE" id="PS00109">
    <property type="entry name" value="PROTEIN_KINASE_TYR"/>
    <property type="match status" value="1"/>
</dbReference>
<evidence type="ECO:0000256" key="1">
    <source>
        <dbReference type="ARBA" id="ARBA00003747"/>
    </source>
</evidence>
<evidence type="ECO:0000256" key="8">
    <source>
        <dbReference type="ARBA" id="ARBA00022679"/>
    </source>
</evidence>
<keyword evidence="12" id="KW-0158">Chromosome</keyword>
<comment type="function">
    <text evidence="1">Component of the EKC/KEOPS complex that is required for the formation of a threonylcarbamoyl group on adenosine at position 37 (t(6)A37) in tRNAs that read codons beginning with adenine. The complex is probably involved in the transfer of the threonylcarbamoyl moiety of threonylcarbamoyl-AMP (TC-AMP) to the N6 group of A37. BUD32 has ATPase activity in the context of the EKC/KEOPS complex and likely plays a supporting role to the catalytic subunit KAE1. The EKC/KEOPS complex also promotes both telomere uncapping and telomere elongation. The complex is required for efficient recruitment of transcriptional coactivators.</text>
</comment>
<comment type="caution">
    <text evidence="19">The sequence shown here is derived from an EMBL/GenBank/DDBJ whole genome shotgun (WGS) entry which is preliminary data.</text>
</comment>
<dbReference type="GO" id="GO:0005634">
    <property type="term" value="C:nucleus"/>
    <property type="evidence" value="ECO:0007669"/>
    <property type="project" value="TreeGrafter"/>
</dbReference>
<feature type="compositionally biased region" description="Polar residues" evidence="17">
    <location>
        <begin position="7"/>
        <end position="16"/>
    </location>
</feature>
<dbReference type="PANTHER" id="PTHR24345:SF0">
    <property type="entry name" value="CELL CYCLE SERINE_THREONINE-PROTEIN KINASE CDC5_MSD2"/>
    <property type="match status" value="1"/>
</dbReference>
<keyword evidence="7" id="KW-0723">Serine/threonine-protein kinase</keyword>
<feature type="region of interest" description="Disordered" evidence="17">
    <location>
        <begin position="1"/>
        <end position="22"/>
    </location>
</feature>
<gene>
    <name evidence="19" type="ORF">N7452_005684</name>
</gene>
<comment type="catalytic activity">
    <reaction evidence="16">
        <text>L-seryl-[protein] + ATP = O-phospho-L-seryl-[protein] + ADP + H(+)</text>
        <dbReference type="Rhea" id="RHEA:17989"/>
        <dbReference type="Rhea" id="RHEA-COMP:9863"/>
        <dbReference type="Rhea" id="RHEA-COMP:11604"/>
        <dbReference type="ChEBI" id="CHEBI:15378"/>
        <dbReference type="ChEBI" id="CHEBI:29999"/>
        <dbReference type="ChEBI" id="CHEBI:30616"/>
        <dbReference type="ChEBI" id="CHEBI:83421"/>
        <dbReference type="ChEBI" id="CHEBI:456216"/>
        <dbReference type="EC" id="2.7.11.1"/>
    </reaction>
</comment>
<organism evidence="19 20">
    <name type="scientific">Penicillium brevicompactum</name>
    <dbReference type="NCBI Taxonomy" id="5074"/>
    <lineage>
        <taxon>Eukaryota</taxon>
        <taxon>Fungi</taxon>
        <taxon>Dikarya</taxon>
        <taxon>Ascomycota</taxon>
        <taxon>Pezizomycotina</taxon>
        <taxon>Eurotiomycetes</taxon>
        <taxon>Eurotiomycetidae</taxon>
        <taxon>Eurotiales</taxon>
        <taxon>Aspergillaceae</taxon>
        <taxon>Penicillium</taxon>
    </lineage>
</organism>
<dbReference type="GO" id="GO:0005524">
    <property type="term" value="F:ATP binding"/>
    <property type="evidence" value="ECO:0007669"/>
    <property type="project" value="UniProtKB-KW"/>
</dbReference>
<dbReference type="InterPro" id="IPR000719">
    <property type="entry name" value="Prot_kinase_dom"/>
</dbReference>
<evidence type="ECO:0000256" key="4">
    <source>
        <dbReference type="ARBA" id="ARBA00012513"/>
    </source>
</evidence>
<evidence type="ECO:0000313" key="19">
    <source>
        <dbReference type="EMBL" id="KAJ5338956.1"/>
    </source>
</evidence>
<keyword evidence="10" id="KW-0418">Kinase</keyword>
<comment type="subunit">
    <text evidence="3">Component of the EKC/KEOPS complex composed of at least BUD32, CGI121, GON7, KAE1 and PCC1; the whole complex dimerizes.</text>
</comment>
<reference evidence="19" key="2">
    <citation type="journal article" date="2023" name="IMA Fungus">
        <title>Comparative genomic study of the Penicillium genus elucidates a diverse pangenome and 15 lateral gene transfer events.</title>
        <authorList>
            <person name="Petersen C."/>
            <person name="Sorensen T."/>
            <person name="Nielsen M.R."/>
            <person name="Sondergaard T.E."/>
            <person name="Sorensen J.L."/>
            <person name="Fitzpatrick D.A."/>
            <person name="Frisvad J.C."/>
            <person name="Nielsen K.L."/>
        </authorList>
    </citation>
    <scope>NUCLEOTIDE SEQUENCE</scope>
    <source>
        <strain evidence="19">IBT 35673</strain>
    </source>
</reference>
<name>A0A9W9QJ78_PENBR</name>
<comment type="catalytic activity">
    <reaction evidence="15">
        <text>L-threonyl-[protein] + ATP = O-phospho-L-threonyl-[protein] + ADP + H(+)</text>
        <dbReference type="Rhea" id="RHEA:46608"/>
        <dbReference type="Rhea" id="RHEA-COMP:11060"/>
        <dbReference type="Rhea" id="RHEA-COMP:11605"/>
        <dbReference type="ChEBI" id="CHEBI:15378"/>
        <dbReference type="ChEBI" id="CHEBI:30013"/>
        <dbReference type="ChEBI" id="CHEBI:30616"/>
        <dbReference type="ChEBI" id="CHEBI:61977"/>
        <dbReference type="ChEBI" id="CHEBI:456216"/>
        <dbReference type="EC" id="2.7.11.1"/>
    </reaction>
</comment>
<proteinExistence type="predicted"/>
<dbReference type="InterPro" id="IPR008266">
    <property type="entry name" value="Tyr_kinase_AS"/>
</dbReference>
<evidence type="ECO:0000313" key="20">
    <source>
        <dbReference type="Proteomes" id="UP001147695"/>
    </source>
</evidence>
<dbReference type="InterPro" id="IPR001245">
    <property type="entry name" value="Ser-Thr/Tyr_kinase_cat_dom"/>
</dbReference>
<reference evidence="19" key="1">
    <citation type="submission" date="2022-12" db="EMBL/GenBank/DDBJ databases">
        <authorList>
            <person name="Petersen C."/>
        </authorList>
    </citation>
    <scope>NUCLEOTIDE SEQUENCE</scope>
    <source>
        <strain evidence="19">IBT 35673</strain>
    </source>
</reference>
<evidence type="ECO:0000259" key="18">
    <source>
        <dbReference type="PROSITE" id="PS50011"/>
    </source>
</evidence>
<evidence type="ECO:0000256" key="3">
    <source>
        <dbReference type="ARBA" id="ARBA00011534"/>
    </source>
</evidence>
<dbReference type="SUPFAM" id="SSF56112">
    <property type="entry name" value="Protein kinase-like (PK-like)"/>
    <property type="match status" value="1"/>
</dbReference>
<dbReference type="AlphaFoldDB" id="A0A9W9QJ78"/>
<evidence type="ECO:0000256" key="10">
    <source>
        <dbReference type="ARBA" id="ARBA00022777"/>
    </source>
</evidence>
<dbReference type="PANTHER" id="PTHR24345">
    <property type="entry name" value="SERINE/THREONINE-PROTEIN KINASE PLK"/>
    <property type="match status" value="1"/>
</dbReference>
<comment type="subcellular location">
    <subcellularLocation>
        <location evidence="2">Chromosome</location>
        <location evidence="2">Telomere</location>
    </subcellularLocation>
</comment>
<dbReference type="Pfam" id="PF07714">
    <property type="entry name" value="PK_Tyr_Ser-Thr"/>
    <property type="match status" value="1"/>
</dbReference>
<keyword evidence="11" id="KW-0067">ATP-binding</keyword>
<keyword evidence="12" id="KW-0779">Telomere</keyword>
<keyword evidence="8" id="KW-0808">Transferase</keyword>
<dbReference type="InterPro" id="IPR011009">
    <property type="entry name" value="Kinase-like_dom_sf"/>
</dbReference>
<evidence type="ECO:0000256" key="2">
    <source>
        <dbReference type="ARBA" id="ARBA00004574"/>
    </source>
</evidence>
<accession>A0A9W9QJ78</accession>
<dbReference type="Gene3D" id="1.10.510.10">
    <property type="entry name" value="Transferase(Phosphotransferase) domain 1"/>
    <property type="match status" value="1"/>
</dbReference>
<evidence type="ECO:0000256" key="5">
    <source>
        <dbReference type="ARBA" id="ARBA00013948"/>
    </source>
</evidence>
<evidence type="ECO:0000256" key="12">
    <source>
        <dbReference type="ARBA" id="ARBA00022895"/>
    </source>
</evidence>
<dbReference type="Proteomes" id="UP001147695">
    <property type="component" value="Unassembled WGS sequence"/>
</dbReference>
<evidence type="ECO:0000256" key="11">
    <source>
        <dbReference type="ARBA" id="ARBA00022840"/>
    </source>
</evidence>
<keyword evidence="9" id="KW-0547">Nucleotide-binding</keyword>
<feature type="domain" description="Protein kinase" evidence="18">
    <location>
        <begin position="1"/>
        <end position="270"/>
    </location>
</feature>